<dbReference type="InterPro" id="IPR000674">
    <property type="entry name" value="Ald_Oxase/Xan_DH_a/b"/>
</dbReference>
<dbReference type="FunFam" id="3.30.365.10:FF:000002">
    <property type="entry name" value="Xanthine dehydrogenase oxidase"/>
    <property type="match status" value="1"/>
</dbReference>
<dbReference type="KEGG" id="min:Minf_2317"/>
<keyword evidence="8" id="KW-0411">Iron-sulfur</keyword>
<dbReference type="GO" id="GO:0016491">
    <property type="term" value="F:oxidoreductase activity"/>
    <property type="evidence" value="ECO:0007669"/>
    <property type="project" value="UniProtKB-KW"/>
</dbReference>
<protein>
    <submittedName>
        <fullName evidence="12">Xanthine dehydrogenase, molybdopterin-binding subunit B</fullName>
    </submittedName>
</protein>
<accession>B3E0E2</accession>
<comment type="cofactor">
    <cofactor evidence="10">
        <name>Mo-molybdopterin cytosine dinucleotide</name>
        <dbReference type="ChEBI" id="CHEBI:71308"/>
    </cofactor>
</comment>
<evidence type="ECO:0000259" key="11">
    <source>
        <dbReference type="SMART" id="SM01008"/>
    </source>
</evidence>
<evidence type="ECO:0000256" key="5">
    <source>
        <dbReference type="ARBA" id="ARBA00022723"/>
    </source>
</evidence>
<dbReference type="RefSeq" id="WP_012464651.1">
    <property type="nucleotide sequence ID" value="NC_010794.1"/>
</dbReference>
<dbReference type="AlphaFoldDB" id="B3E0E2"/>
<evidence type="ECO:0000256" key="2">
    <source>
        <dbReference type="ARBA" id="ARBA00001974"/>
    </source>
</evidence>
<dbReference type="InterPro" id="IPR037165">
    <property type="entry name" value="AldOxase/xan_DH_Mopterin-bd_sf"/>
</dbReference>
<dbReference type="InterPro" id="IPR036856">
    <property type="entry name" value="Ald_Oxase/Xan_DH_a/b_sf"/>
</dbReference>
<dbReference type="InterPro" id="IPR008274">
    <property type="entry name" value="AldOxase/xan_DH_MoCoBD1"/>
</dbReference>
<dbReference type="Pfam" id="PF02738">
    <property type="entry name" value="MoCoBD_1"/>
    <property type="match status" value="1"/>
</dbReference>
<sequence>MKVQEETLAHSSCFPLSLLGQPLTDESALAHVSGRARYTDDYARSFNQLLHAWPVLSPHAHARINGISVENALRIPGVSYVLTAKEIPGKNDTSMGNFDEPLLPTDEVFYHNQPVAWVLGETLEAARLGAAAVSVEYEPLPAIIELEESIASKSWLAGPFRLNRGNFLAAWLESPLRIEGSLRIGGQEHFYLETQAALAWEDANGGILVQSSTQNPSQVQEVIARVLGLPRNRIAVECARMGGAFGGKEVQAAPYAAIAALGSIKTKRPVRVRLPRSLDMVLTGKRHPFLGYFQVGFTPEGKLLALKITLYADGGWSQDLSCGVLWRALLHLDNAYWIPAIEAIGYICRTNKTSQTAFRGFGGPQGVAMIEEVLTRIAHCLNISPSLVRKRNLYRAGQKTPYGQEVREADSLRTLWDLLKKSSHYEERQKKIEEFNQLHPYRKRGIAITPVKFGISFTSSNLNQAGASVMLYRDGSVQIHHGGTEMGQGLHTKIRQIAASLLGLPLESIRVMTTRTDTIPNSSPTAASCSFDLNGAAVAEACYQLRDRLWPLAAKLLDCSQSSVLSQNGRVFSKDNPSHSLSFTELVEEAYRRCIPLFSQGFYRTPGLFFDPSTAQGTPFAYFAIGAAVSEVEIDGFTGEYKLLSVEILHDVGRSINPLIDRGQIEGGFFQGLGWVSCEELIWDQEGKLKTTGASTYKIPSWSELPDHFEVRFFTKAVESPAIGGSKAVGEPPLLLALSVREALKAAITGFGPGPVELGFPATPERVYWAIETVRKRAKSWEKLPVTNRYIPRFS</sequence>
<keyword evidence="5" id="KW-0479">Metal-binding</keyword>
<gene>
    <name evidence="12" type="primary">xdhB</name>
    <name evidence="12" type="ordered locus">Minf_2317</name>
</gene>
<comment type="cofactor">
    <cofactor evidence="1">
        <name>Mo-molybdopterin</name>
        <dbReference type="ChEBI" id="CHEBI:71302"/>
    </cofactor>
</comment>
<dbReference type="InterPro" id="IPR014309">
    <property type="entry name" value="Xanthine_DH_Mopterin-bd_su"/>
</dbReference>
<evidence type="ECO:0000256" key="6">
    <source>
        <dbReference type="ARBA" id="ARBA00023002"/>
    </source>
</evidence>
<evidence type="ECO:0000256" key="1">
    <source>
        <dbReference type="ARBA" id="ARBA00001924"/>
    </source>
</evidence>
<evidence type="ECO:0000313" key="12">
    <source>
        <dbReference type="EMBL" id="ACD84371.1"/>
    </source>
</evidence>
<evidence type="ECO:0000256" key="4">
    <source>
        <dbReference type="ARBA" id="ARBA00022714"/>
    </source>
</evidence>
<dbReference type="GO" id="GO:0030151">
    <property type="term" value="F:molybdenum ion binding"/>
    <property type="evidence" value="ECO:0007669"/>
    <property type="project" value="InterPro"/>
</dbReference>
<dbReference type="PANTHER" id="PTHR45444:SF3">
    <property type="entry name" value="XANTHINE DEHYDROGENASE"/>
    <property type="match status" value="1"/>
</dbReference>
<dbReference type="Pfam" id="PF01315">
    <property type="entry name" value="Ald_Xan_dh_C"/>
    <property type="match status" value="1"/>
</dbReference>
<keyword evidence="6" id="KW-0560">Oxidoreductase</keyword>
<evidence type="ECO:0000256" key="8">
    <source>
        <dbReference type="ARBA" id="ARBA00023014"/>
    </source>
</evidence>
<dbReference type="NCBIfam" id="TIGR02965">
    <property type="entry name" value="xanthine_xdhB"/>
    <property type="match status" value="1"/>
</dbReference>
<comment type="cofactor">
    <cofactor evidence="2">
        <name>FAD</name>
        <dbReference type="ChEBI" id="CHEBI:57692"/>
    </cofactor>
</comment>
<proteinExistence type="inferred from homology"/>
<dbReference type="Proteomes" id="UP000009149">
    <property type="component" value="Chromosome"/>
</dbReference>
<keyword evidence="7" id="KW-0408">Iron</keyword>
<comment type="cofactor">
    <cofactor evidence="9">
        <name>[2Fe-2S] cluster</name>
        <dbReference type="ChEBI" id="CHEBI:190135"/>
    </cofactor>
</comment>
<keyword evidence="4" id="KW-0001">2Fe-2S</keyword>
<evidence type="ECO:0000313" key="13">
    <source>
        <dbReference type="Proteomes" id="UP000009149"/>
    </source>
</evidence>
<dbReference type="Gene3D" id="3.30.365.10">
    <property type="entry name" value="Aldehyde oxidase/xanthine dehydrogenase, molybdopterin binding domain"/>
    <property type="match status" value="4"/>
</dbReference>
<dbReference type="EMBL" id="CP000975">
    <property type="protein sequence ID" value="ACD84371.1"/>
    <property type="molecule type" value="Genomic_DNA"/>
</dbReference>
<feature type="domain" description="Aldehyde oxidase/xanthine dehydrogenase a/b hammerhead" evidence="11">
    <location>
        <begin position="33"/>
        <end position="141"/>
    </location>
</feature>
<dbReference type="Gene3D" id="3.90.1170.50">
    <property type="entry name" value="Aldehyde oxidase/xanthine dehydrogenase, a/b hammerhead"/>
    <property type="match status" value="1"/>
</dbReference>
<evidence type="ECO:0000256" key="3">
    <source>
        <dbReference type="ARBA" id="ARBA00006849"/>
    </source>
</evidence>
<evidence type="ECO:0000256" key="10">
    <source>
        <dbReference type="ARBA" id="ARBA00053029"/>
    </source>
</evidence>
<dbReference type="STRING" id="481448.Minf_2317"/>
<dbReference type="SUPFAM" id="SSF54665">
    <property type="entry name" value="CO dehydrogenase molybdoprotein N-domain-like"/>
    <property type="match status" value="1"/>
</dbReference>
<dbReference type="SMART" id="SM01008">
    <property type="entry name" value="Ald_Xan_dh_C"/>
    <property type="match status" value="1"/>
</dbReference>
<evidence type="ECO:0000256" key="9">
    <source>
        <dbReference type="ARBA" id="ARBA00034078"/>
    </source>
</evidence>
<dbReference type="PANTHER" id="PTHR45444">
    <property type="entry name" value="XANTHINE DEHYDROGENASE"/>
    <property type="match status" value="1"/>
</dbReference>
<evidence type="ECO:0000256" key="7">
    <source>
        <dbReference type="ARBA" id="ARBA00023004"/>
    </source>
</evidence>
<dbReference type="InterPro" id="IPR046867">
    <property type="entry name" value="AldOxase/xan_DH_MoCoBD2"/>
</dbReference>
<dbReference type="HOGENOM" id="CLU_001681_4_1_0"/>
<dbReference type="GO" id="GO:0051537">
    <property type="term" value="F:2 iron, 2 sulfur cluster binding"/>
    <property type="evidence" value="ECO:0007669"/>
    <property type="project" value="UniProtKB-KW"/>
</dbReference>
<dbReference type="GO" id="GO:0005506">
    <property type="term" value="F:iron ion binding"/>
    <property type="evidence" value="ECO:0007669"/>
    <property type="project" value="InterPro"/>
</dbReference>
<dbReference type="eggNOG" id="COG4631">
    <property type="taxonomic scope" value="Bacteria"/>
</dbReference>
<dbReference type="SUPFAM" id="SSF56003">
    <property type="entry name" value="Molybdenum cofactor-binding domain"/>
    <property type="match status" value="1"/>
</dbReference>
<reference evidence="12 13" key="1">
    <citation type="journal article" date="2008" name="Biol. Direct">
        <title>Complete genome sequence of the extremely acidophilic methanotroph isolate V4, Methylacidiphilum infernorum, a representative of the bacterial phylum Verrucomicrobia.</title>
        <authorList>
            <person name="Hou S."/>
            <person name="Makarova K.S."/>
            <person name="Saw J.H."/>
            <person name="Senin P."/>
            <person name="Ly B.V."/>
            <person name="Zhou Z."/>
            <person name="Ren Y."/>
            <person name="Wang J."/>
            <person name="Galperin M.Y."/>
            <person name="Omelchenko M.V."/>
            <person name="Wolf Y.I."/>
            <person name="Yutin N."/>
            <person name="Koonin E.V."/>
            <person name="Stott M.B."/>
            <person name="Mountain B.W."/>
            <person name="Crowe M.A."/>
            <person name="Smirnova A.V."/>
            <person name="Dunfield P.F."/>
            <person name="Feng L."/>
            <person name="Wang L."/>
            <person name="Alam M."/>
        </authorList>
    </citation>
    <scope>NUCLEOTIDE SEQUENCE [LARGE SCALE GENOMIC DNA]</scope>
    <source>
        <strain evidence="13">Isolate V4</strain>
    </source>
</reference>
<dbReference type="FunFam" id="3.30.365.10:FF:000001">
    <property type="entry name" value="Xanthine dehydrogenase oxidase"/>
    <property type="match status" value="1"/>
</dbReference>
<dbReference type="InterPro" id="IPR016208">
    <property type="entry name" value="Ald_Oxase/xanthine_DH-like"/>
</dbReference>
<comment type="similarity">
    <text evidence="3">Belongs to the xanthine dehydrogenase family.</text>
</comment>
<name>B3E0E2_METI4</name>
<dbReference type="Pfam" id="PF20256">
    <property type="entry name" value="MoCoBD_2"/>
    <property type="match status" value="1"/>
</dbReference>
<organism evidence="12 13">
    <name type="scientific">Methylacidiphilum infernorum (isolate V4)</name>
    <name type="common">Methylokorus infernorum (strain V4)</name>
    <dbReference type="NCBI Taxonomy" id="481448"/>
    <lineage>
        <taxon>Bacteria</taxon>
        <taxon>Pseudomonadati</taxon>
        <taxon>Verrucomicrobiota</taxon>
        <taxon>Methylacidiphilae</taxon>
        <taxon>Methylacidiphilales</taxon>
        <taxon>Methylacidiphilaceae</taxon>
        <taxon>Methylacidiphilum (ex Ratnadevi et al. 2023)</taxon>
    </lineage>
</organism>